<evidence type="ECO:0000313" key="1">
    <source>
        <dbReference type="EMBL" id="KKM94901.1"/>
    </source>
</evidence>
<sequence>MVQGFKPSVDRPTGGESPLIRFKGVLAEIKPEEKTRQSDQSKYMVINFHFSGIEVLESEEPYPYPIVILTLGYKPPKDSRGGTKWDAFAASLRKLLPTNPDLDLLVGKQQEWARLPAKVRSPLADEEGNPQLDGNQKQLWGDVDVLCWKVVSVEGIGSVAEKDADFNVFLVDLADGKTEPKFYEDALTNAEVTARPNIVEAIVGRKLLSTLTEMGLITRDAEGILHKVTADNTLSGSNPTPSEAPA</sequence>
<comment type="caution">
    <text evidence="1">The sequence shown here is derived from an EMBL/GenBank/DDBJ whole genome shotgun (WGS) entry which is preliminary data.</text>
</comment>
<gene>
    <name evidence="1" type="ORF">LCGC14_1193730</name>
</gene>
<organism evidence="1">
    <name type="scientific">marine sediment metagenome</name>
    <dbReference type="NCBI Taxonomy" id="412755"/>
    <lineage>
        <taxon>unclassified sequences</taxon>
        <taxon>metagenomes</taxon>
        <taxon>ecological metagenomes</taxon>
    </lineage>
</organism>
<dbReference type="EMBL" id="LAZR01006078">
    <property type="protein sequence ID" value="KKM94901.1"/>
    <property type="molecule type" value="Genomic_DNA"/>
</dbReference>
<proteinExistence type="predicted"/>
<accession>A0A0F9M6H1</accession>
<name>A0A0F9M6H1_9ZZZZ</name>
<reference evidence="1" key="1">
    <citation type="journal article" date="2015" name="Nature">
        <title>Complex archaea that bridge the gap between prokaryotes and eukaryotes.</title>
        <authorList>
            <person name="Spang A."/>
            <person name="Saw J.H."/>
            <person name="Jorgensen S.L."/>
            <person name="Zaremba-Niedzwiedzka K."/>
            <person name="Martijn J."/>
            <person name="Lind A.E."/>
            <person name="van Eijk R."/>
            <person name="Schleper C."/>
            <person name="Guy L."/>
            <person name="Ettema T.J."/>
        </authorList>
    </citation>
    <scope>NUCLEOTIDE SEQUENCE</scope>
</reference>
<protein>
    <submittedName>
        <fullName evidence="1">Uncharacterized protein</fullName>
    </submittedName>
</protein>
<dbReference type="AlphaFoldDB" id="A0A0F9M6H1"/>